<sequence>MFSTFSWHGNLEGNEMRDGLNSLLEISLLGFVVVTCLMMVNPPV</sequence>
<evidence type="ECO:0000313" key="3">
    <source>
        <dbReference type="EMBL" id="MDR6102116.1"/>
    </source>
</evidence>
<dbReference type="EMBL" id="JAVIZC010000003">
    <property type="protein sequence ID" value="MDR6102116.1"/>
    <property type="molecule type" value="Genomic_DNA"/>
</dbReference>
<protein>
    <submittedName>
        <fullName evidence="3">Uncharacterized protein</fullName>
    </submittedName>
</protein>
<gene>
    <name evidence="3" type="ORF">QE369_002313</name>
    <name evidence="2" type="ORF">QE408_002989</name>
</gene>
<evidence type="ECO:0000313" key="4">
    <source>
        <dbReference type="Proteomes" id="UP001224781"/>
    </source>
</evidence>
<dbReference type="Proteomes" id="UP001255601">
    <property type="component" value="Unassembled WGS sequence"/>
</dbReference>
<accession>A0AAJ2ERH6</accession>
<evidence type="ECO:0000313" key="5">
    <source>
        <dbReference type="Proteomes" id="UP001255601"/>
    </source>
</evidence>
<keyword evidence="1" id="KW-0472">Membrane</keyword>
<keyword evidence="1" id="KW-1133">Transmembrane helix</keyword>
<keyword evidence="4" id="KW-1185">Reference proteome</keyword>
<feature type="transmembrane region" description="Helical" evidence="1">
    <location>
        <begin position="20"/>
        <end position="40"/>
    </location>
</feature>
<comment type="caution">
    <text evidence="3">The sequence shown here is derived from an EMBL/GenBank/DDBJ whole genome shotgun (WGS) entry which is preliminary data.</text>
</comment>
<evidence type="ECO:0000256" key="1">
    <source>
        <dbReference type="SAM" id="Phobius"/>
    </source>
</evidence>
<name>A0AAJ2ERH6_9HYPH</name>
<dbReference type="EMBL" id="JAUTBL010000002">
    <property type="protein sequence ID" value="MDQ1185846.1"/>
    <property type="molecule type" value="Genomic_DNA"/>
</dbReference>
<keyword evidence="1" id="KW-0812">Transmembrane</keyword>
<dbReference type="AlphaFoldDB" id="A0AAJ2ERH6"/>
<dbReference type="Proteomes" id="UP001224781">
    <property type="component" value="Unassembled WGS sequence"/>
</dbReference>
<dbReference type="RefSeq" id="WP_309770936.1">
    <property type="nucleotide sequence ID" value="NZ_JAVIZC010000003.1"/>
</dbReference>
<evidence type="ECO:0000313" key="2">
    <source>
        <dbReference type="EMBL" id="MDQ1185846.1"/>
    </source>
</evidence>
<reference evidence="3" key="1">
    <citation type="submission" date="2023-08" db="EMBL/GenBank/DDBJ databases">
        <title>Functional and genomic diversity of the sorghum phyllosphere microbiome.</title>
        <authorList>
            <person name="Shade A."/>
        </authorList>
    </citation>
    <scope>NUCLEOTIDE SEQUENCE</scope>
    <source>
        <strain evidence="3">SORGH_AS_0974</strain>
        <strain evidence="2 4">SORGH_AS_1126</strain>
    </source>
</reference>
<proteinExistence type="predicted"/>
<organism evidence="3 5">
    <name type="scientific">Agrobacterium larrymoorei</name>
    <dbReference type="NCBI Taxonomy" id="160699"/>
    <lineage>
        <taxon>Bacteria</taxon>
        <taxon>Pseudomonadati</taxon>
        <taxon>Pseudomonadota</taxon>
        <taxon>Alphaproteobacteria</taxon>
        <taxon>Hyphomicrobiales</taxon>
        <taxon>Rhizobiaceae</taxon>
        <taxon>Rhizobium/Agrobacterium group</taxon>
        <taxon>Agrobacterium</taxon>
    </lineage>
</organism>